<dbReference type="PANTHER" id="PTHR31605:SF0">
    <property type="entry name" value="GLYCEROL-3-PHOSPHATE O-ACYLTRANSFERASE 1"/>
    <property type="match status" value="1"/>
</dbReference>
<dbReference type="GO" id="GO:0004366">
    <property type="term" value="F:glycerol-3-phosphate O-acyltransferase activity"/>
    <property type="evidence" value="ECO:0007669"/>
    <property type="project" value="TreeGrafter"/>
</dbReference>
<feature type="transmembrane region" description="Helical" evidence="1">
    <location>
        <begin position="314"/>
        <end position="334"/>
    </location>
</feature>
<feature type="transmembrane region" description="Helical" evidence="1">
    <location>
        <begin position="385"/>
        <end position="404"/>
    </location>
</feature>
<dbReference type="InterPro" id="IPR002123">
    <property type="entry name" value="Plipid/glycerol_acylTrfase"/>
</dbReference>
<keyword evidence="1" id="KW-0812">Transmembrane</keyword>
<reference evidence="3" key="1">
    <citation type="submission" date="2018-05" db="EMBL/GenBank/DDBJ databases">
        <authorList>
            <person name="Lanie J.A."/>
            <person name="Ng W.-L."/>
            <person name="Kazmierczak K.M."/>
            <person name="Andrzejewski T.M."/>
            <person name="Davidsen T.M."/>
            <person name="Wayne K.J."/>
            <person name="Tettelin H."/>
            <person name="Glass J.I."/>
            <person name="Rusch D."/>
            <person name="Podicherti R."/>
            <person name="Tsui H.-C.T."/>
            <person name="Winkler M.E."/>
        </authorList>
    </citation>
    <scope>NUCLEOTIDE SEQUENCE</scope>
</reference>
<dbReference type="Pfam" id="PF01553">
    <property type="entry name" value="Acyltransferase"/>
    <property type="match status" value="1"/>
</dbReference>
<dbReference type="GO" id="GO:0016287">
    <property type="term" value="F:glycerone-phosphate O-acyltransferase activity"/>
    <property type="evidence" value="ECO:0007669"/>
    <property type="project" value="TreeGrafter"/>
</dbReference>
<name>A0A381UWB0_9ZZZZ</name>
<protein>
    <recommendedName>
        <fullName evidence="2">Phospholipid/glycerol acyltransferase domain-containing protein</fullName>
    </recommendedName>
</protein>
<organism evidence="3">
    <name type="scientific">marine metagenome</name>
    <dbReference type="NCBI Taxonomy" id="408172"/>
    <lineage>
        <taxon>unclassified sequences</taxon>
        <taxon>metagenomes</taxon>
        <taxon>ecological metagenomes</taxon>
    </lineage>
</organism>
<proteinExistence type="predicted"/>
<dbReference type="InterPro" id="IPR052744">
    <property type="entry name" value="GPAT/DAPAT"/>
</dbReference>
<dbReference type="SMART" id="SM00563">
    <property type="entry name" value="PlsC"/>
    <property type="match status" value="1"/>
</dbReference>
<keyword evidence="1" id="KW-1133">Transmembrane helix</keyword>
<dbReference type="GO" id="GO:0008654">
    <property type="term" value="P:phospholipid biosynthetic process"/>
    <property type="evidence" value="ECO:0007669"/>
    <property type="project" value="TreeGrafter"/>
</dbReference>
<keyword evidence="1" id="KW-0472">Membrane</keyword>
<dbReference type="EMBL" id="UINC01007277">
    <property type="protein sequence ID" value="SVA32419.1"/>
    <property type="molecule type" value="Genomic_DNA"/>
</dbReference>
<feature type="transmembrane region" description="Helical" evidence="1">
    <location>
        <begin position="358"/>
        <end position="379"/>
    </location>
</feature>
<feature type="domain" description="Phospholipid/glycerol acyltransferase" evidence="2">
    <location>
        <begin position="39"/>
        <end position="167"/>
    </location>
</feature>
<dbReference type="CDD" id="cd07992">
    <property type="entry name" value="LPLAT_AAK14816-like"/>
    <property type="match status" value="1"/>
</dbReference>
<accession>A0A381UWB0</accession>
<dbReference type="PANTHER" id="PTHR31605">
    <property type="entry name" value="GLYCEROL-3-PHOSPHATE O-ACYLTRANSFERASE 1"/>
    <property type="match status" value="1"/>
</dbReference>
<dbReference type="AlphaFoldDB" id="A0A381UWB0"/>
<sequence>MGSFMLYALVKLISIAGIRTFFNRISSQNLDQIPKEGAVIFVCNHPNTMMDPLIVGSTCGRNLYFFAKSTIFNNFFTRWILNRLRVIPVYRKQDDPTQTNKNIDTFYKGYEILESGESFLIFPEGTSTGDRTLGKIKTGAARIGFGAIENNNWKLNISLVPVGLSYSNAVKFRSDVIVRYGKPIDLKSYQKEYEANKVNAVQQLTEQIETALSKLTTNVNDLAFEKIVNALELIYKKELMVDLGLDIENKTDDFSATKGLVHAVEWYCKNRPEEVEEFEVMLDRYQNRLDLLKLKDEFLDPASGSTTMAQRIRVISYIILGFPVYVYGLINNAIPYKFPRWYAKNFVHDKSVIAPTKLITGMGIFIIFYSIQIFLFAFFSGNTPLTIFYIFTLVPSGNFVLSYIHQVRNYRQHLRFLSIFYRKRIIMYELIEERQTLIQYLNNAKKAYMKIEKINPI</sequence>
<dbReference type="SUPFAM" id="SSF69593">
    <property type="entry name" value="Glycerol-3-phosphate (1)-acyltransferase"/>
    <property type="match status" value="1"/>
</dbReference>
<evidence type="ECO:0000259" key="2">
    <source>
        <dbReference type="SMART" id="SM00563"/>
    </source>
</evidence>
<evidence type="ECO:0000256" key="1">
    <source>
        <dbReference type="SAM" id="Phobius"/>
    </source>
</evidence>
<gene>
    <name evidence="3" type="ORF">METZ01_LOCUS85273</name>
</gene>
<evidence type="ECO:0000313" key="3">
    <source>
        <dbReference type="EMBL" id="SVA32419.1"/>
    </source>
</evidence>